<comment type="caution">
    <text evidence="1">The sequence shown here is derived from an EMBL/GenBank/DDBJ whole genome shotgun (WGS) entry which is preliminary data.</text>
</comment>
<evidence type="ECO:0000313" key="2">
    <source>
        <dbReference type="Proteomes" id="UP001233172"/>
    </source>
</evidence>
<organism evidence="1 2">
    <name type="scientific">Biomphalaria pfeifferi</name>
    <name type="common">Bloodfluke planorb</name>
    <name type="synonym">Freshwater snail</name>
    <dbReference type="NCBI Taxonomy" id="112525"/>
    <lineage>
        <taxon>Eukaryota</taxon>
        <taxon>Metazoa</taxon>
        <taxon>Spiralia</taxon>
        <taxon>Lophotrochozoa</taxon>
        <taxon>Mollusca</taxon>
        <taxon>Gastropoda</taxon>
        <taxon>Heterobranchia</taxon>
        <taxon>Euthyneura</taxon>
        <taxon>Panpulmonata</taxon>
        <taxon>Hygrophila</taxon>
        <taxon>Lymnaeoidea</taxon>
        <taxon>Planorbidae</taxon>
        <taxon>Biomphalaria</taxon>
    </lineage>
</organism>
<evidence type="ECO:0000313" key="1">
    <source>
        <dbReference type="EMBL" id="KAK0044719.1"/>
    </source>
</evidence>
<protein>
    <submittedName>
        <fullName evidence="1">Uncharacterized protein</fullName>
    </submittedName>
</protein>
<gene>
    <name evidence="1" type="ORF">Bpfe_025892</name>
</gene>
<reference evidence="1" key="2">
    <citation type="submission" date="2023-04" db="EMBL/GenBank/DDBJ databases">
        <authorList>
            <person name="Bu L."/>
            <person name="Lu L."/>
            <person name="Laidemitt M.R."/>
            <person name="Zhang S.M."/>
            <person name="Mutuku M."/>
            <person name="Mkoji G."/>
            <person name="Steinauer M."/>
            <person name="Loker E.S."/>
        </authorList>
    </citation>
    <scope>NUCLEOTIDE SEQUENCE</scope>
    <source>
        <strain evidence="1">KasaAsao</strain>
        <tissue evidence="1">Whole Snail</tissue>
    </source>
</reference>
<sequence length="93" mass="10030">MKEYWSSERTGGVSLERGGVDNVTSGLAGLPLRLSPLPLLFDPLLDLPCRVASRAVPRTQDEGAVPRVTRITTLATSTLVTQSARQAKILKID</sequence>
<name>A0AAD8EZQ8_BIOPF</name>
<reference evidence="1" key="1">
    <citation type="journal article" date="2023" name="PLoS Negl. Trop. Dis.">
        <title>A genome sequence for Biomphalaria pfeifferi, the major vector snail for the human-infecting parasite Schistosoma mansoni.</title>
        <authorList>
            <person name="Bu L."/>
            <person name="Lu L."/>
            <person name="Laidemitt M.R."/>
            <person name="Zhang S.M."/>
            <person name="Mutuku M."/>
            <person name="Mkoji G."/>
            <person name="Steinauer M."/>
            <person name="Loker E.S."/>
        </authorList>
    </citation>
    <scope>NUCLEOTIDE SEQUENCE</scope>
    <source>
        <strain evidence="1">KasaAsao</strain>
    </source>
</reference>
<dbReference type="Proteomes" id="UP001233172">
    <property type="component" value="Unassembled WGS sequence"/>
</dbReference>
<keyword evidence="2" id="KW-1185">Reference proteome</keyword>
<proteinExistence type="predicted"/>
<dbReference type="AlphaFoldDB" id="A0AAD8EZQ8"/>
<dbReference type="EMBL" id="JASAOG010000193">
    <property type="protein sequence ID" value="KAK0044719.1"/>
    <property type="molecule type" value="Genomic_DNA"/>
</dbReference>
<accession>A0AAD8EZQ8</accession>